<reference evidence="2 3" key="1">
    <citation type="journal article" date="2008" name="J. Bacteriol.">
        <title>Insights into plant cell wall degradation from the genome sequence of the soil bacterium Cellvibrio japonicus.</title>
        <authorList>
            <person name="Deboy R.T."/>
            <person name="Mongodin E.F."/>
            <person name="Fouts D.E."/>
            <person name="Tailford L.E."/>
            <person name="Khouri H."/>
            <person name="Emerson J.B."/>
            <person name="Mohamoud Y."/>
            <person name="Watkins K."/>
            <person name="Henrissat B."/>
            <person name="Gilbert H.J."/>
            <person name="Nelson K.E."/>
        </authorList>
    </citation>
    <scope>NUCLEOTIDE SEQUENCE [LARGE SCALE GENOMIC DNA]</scope>
    <source>
        <strain evidence="2 3">Ueda107</strain>
    </source>
</reference>
<proteinExistence type="predicted"/>
<evidence type="ECO:0000256" key="1">
    <source>
        <dbReference type="SAM" id="MobiDB-lite"/>
    </source>
</evidence>
<keyword evidence="3" id="KW-1185">Reference proteome</keyword>
<dbReference type="EMBL" id="CP000934">
    <property type="protein sequence ID" value="ACE83742.1"/>
    <property type="molecule type" value="Genomic_DNA"/>
</dbReference>
<protein>
    <submittedName>
        <fullName evidence="2">Uncharacterized protein</fullName>
    </submittedName>
</protein>
<feature type="region of interest" description="Disordered" evidence="1">
    <location>
        <begin position="29"/>
        <end position="60"/>
    </location>
</feature>
<dbReference type="AlphaFoldDB" id="B3PDA7"/>
<dbReference type="STRING" id="498211.CJA_3065"/>
<accession>B3PDA7</accession>
<evidence type="ECO:0000313" key="3">
    <source>
        <dbReference type="Proteomes" id="UP000001036"/>
    </source>
</evidence>
<name>B3PDA7_CELJU</name>
<dbReference type="Proteomes" id="UP000001036">
    <property type="component" value="Chromosome"/>
</dbReference>
<gene>
    <name evidence="2" type="ordered locus">CJA_3065</name>
</gene>
<organism evidence="2 3">
    <name type="scientific">Cellvibrio japonicus (strain Ueda107)</name>
    <name type="common">Pseudomonas fluorescens subsp. cellulosa</name>
    <dbReference type="NCBI Taxonomy" id="498211"/>
    <lineage>
        <taxon>Bacteria</taxon>
        <taxon>Pseudomonadati</taxon>
        <taxon>Pseudomonadota</taxon>
        <taxon>Gammaproteobacteria</taxon>
        <taxon>Cellvibrionales</taxon>
        <taxon>Cellvibrionaceae</taxon>
        <taxon>Cellvibrio</taxon>
    </lineage>
</organism>
<dbReference type="HOGENOM" id="CLU_2141391_0_0_6"/>
<sequence>MPLQPFAMSTSITTLPSLAATLELLTLLADEEDSDDEDSDEEDSDDDSDEEDMIDEDEALDGVDAGLEDWGELLVVGVEPPPPPPPQAISVELIRESMRSCWIFFIAGVSLV</sequence>
<evidence type="ECO:0000313" key="2">
    <source>
        <dbReference type="EMBL" id="ACE83742.1"/>
    </source>
</evidence>
<dbReference type="KEGG" id="cja:CJA_3065"/>